<evidence type="ECO:0000313" key="3">
    <source>
        <dbReference type="EMBL" id="KAK0476914.1"/>
    </source>
</evidence>
<dbReference type="Proteomes" id="UP001175228">
    <property type="component" value="Unassembled WGS sequence"/>
</dbReference>
<evidence type="ECO:0000259" key="2">
    <source>
        <dbReference type="Pfam" id="PF16206"/>
    </source>
</evidence>
<sequence length="352" mass="37655">MFLFLQIFGICTDLRPEVRDGAIQTLFSMTELHGGTLSLETQDRCIWKVTFPRLDSLSGDIRRHSSEEEGVSPSDHAGDASKSLALQSVGSIFRDFLASKTLHSKSLKEGVLDVFRFDFIDAHYNDLQYHPLLHHLNILHVELCVPHDILTAIDIVLDALCSTSSLPPSTTTTSVASTTSQTDHTTSSPSVTSTSDESRTTPLTTIVPPSPASSPPLIFGIATTTVVFTALVVGAEFTNRGGNGMLSRLLDVEFEDTTHRQCRDLPNVPGSTPPPSSPPSEPSSYTTAIVSTSVPLHVINILHPVDILGPYAFVLTPATAITDSSDGPQYPTSPAPPTPIATPSATYVPLAG</sequence>
<gene>
    <name evidence="3" type="ORF">EDD18DRAFT_1366034</name>
</gene>
<feature type="compositionally biased region" description="Low complexity" evidence="1">
    <location>
        <begin position="166"/>
        <end position="195"/>
    </location>
</feature>
<evidence type="ECO:0000313" key="4">
    <source>
        <dbReference type="Proteomes" id="UP001175228"/>
    </source>
</evidence>
<protein>
    <recommendedName>
        <fullName evidence="2">Mon2 C-terminal domain-containing protein</fullName>
    </recommendedName>
</protein>
<feature type="region of interest" description="Disordered" evidence="1">
    <location>
        <begin position="262"/>
        <end position="285"/>
    </location>
</feature>
<comment type="caution">
    <text evidence="3">The sequence shown here is derived from an EMBL/GenBank/DDBJ whole genome shotgun (WGS) entry which is preliminary data.</text>
</comment>
<feature type="domain" description="Mon2 C-terminal" evidence="2">
    <location>
        <begin position="2"/>
        <end position="58"/>
    </location>
</feature>
<feature type="region of interest" description="Disordered" evidence="1">
    <location>
        <begin position="323"/>
        <end position="352"/>
    </location>
</feature>
<evidence type="ECO:0000256" key="1">
    <source>
        <dbReference type="SAM" id="MobiDB-lite"/>
    </source>
</evidence>
<dbReference type="AlphaFoldDB" id="A0AA39P4C4"/>
<feature type="compositionally biased region" description="Pro residues" evidence="1">
    <location>
        <begin position="331"/>
        <end position="340"/>
    </location>
</feature>
<name>A0AA39P4C4_9AGAR</name>
<accession>A0AA39P4C4</accession>
<feature type="region of interest" description="Disordered" evidence="1">
    <location>
        <begin position="166"/>
        <end position="209"/>
    </location>
</feature>
<dbReference type="EMBL" id="JAUEPU010000121">
    <property type="protein sequence ID" value="KAK0476914.1"/>
    <property type="molecule type" value="Genomic_DNA"/>
</dbReference>
<organism evidence="3 4">
    <name type="scientific">Armillaria luteobubalina</name>
    <dbReference type="NCBI Taxonomy" id="153913"/>
    <lineage>
        <taxon>Eukaryota</taxon>
        <taxon>Fungi</taxon>
        <taxon>Dikarya</taxon>
        <taxon>Basidiomycota</taxon>
        <taxon>Agaricomycotina</taxon>
        <taxon>Agaricomycetes</taxon>
        <taxon>Agaricomycetidae</taxon>
        <taxon>Agaricales</taxon>
        <taxon>Marasmiineae</taxon>
        <taxon>Physalacriaceae</taxon>
        <taxon>Armillaria</taxon>
    </lineage>
</organism>
<dbReference type="Pfam" id="PF16206">
    <property type="entry name" value="Mon2_C"/>
    <property type="match status" value="1"/>
</dbReference>
<feature type="compositionally biased region" description="Pro residues" evidence="1">
    <location>
        <begin position="271"/>
        <end position="281"/>
    </location>
</feature>
<dbReference type="InterPro" id="IPR032817">
    <property type="entry name" value="Mon2_C"/>
</dbReference>
<proteinExistence type="predicted"/>
<reference evidence="3" key="1">
    <citation type="submission" date="2023-06" db="EMBL/GenBank/DDBJ databases">
        <authorList>
            <consortium name="Lawrence Berkeley National Laboratory"/>
            <person name="Ahrendt S."/>
            <person name="Sahu N."/>
            <person name="Indic B."/>
            <person name="Wong-Bajracharya J."/>
            <person name="Merenyi Z."/>
            <person name="Ke H.-M."/>
            <person name="Monk M."/>
            <person name="Kocsube S."/>
            <person name="Drula E."/>
            <person name="Lipzen A."/>
            <person name="Balint B."/>
            <person name="Henrissat B."/>
            <person name="Andreopoulos B."/>
            <person name="Martin F.M."/>
            <person name="Harder C.B."/>
            <person name="Rigling D."/>
            <person name="Ford K.L."/>
            <person name="Foster G.D."/>
            <person name="Pangilinan J."/>
            <person name="Papanicolaou A."/>
            <person name="Barry K."/>
            <person name="LaButti K."/>
            <person name="Viragh M."/>
            <person name="Koriabine M."/>
            <person name="Yan M."/>
            <person name="Riley R."/>
            <person name="Champramary S."/>
            <person name="Plett K.L."/>
            <person name="Tsai I.J."/>
            <person name="Slot J."/>
            <person name="Sipos G."/>
            <person name="Plett J."/>
            <person name="Nagy L.G."/>
            <person name="Grigoriev I.V."/>
        </authorList>
    </citation>
    <scope>NUCLEOTIDE SEQUENCE</scope>
    <source>
        <strain evidence="3">HWK02</strain>
    </source>
</reference>
<keyword evidence="4" id="KW-1185">Reference proteome</keyword>